<name>A0A8S1HLH2_9PELO</name>
<gene>
    <name evidence="2" type="ORF">CAUJ_LOCUS13365</name>
</gene>
<feature type="chain" id="PRO_5035770055" evidence="1">
    <location>
        <begin position="16"/>
        <end position="108"/>
    </location>
</feature>
<keyword evidence="3" id="KW-1185">Reference proteome</keyword>
<evidence type="ECO:0000256" key="1">
    <source>
        <dbReference type="SAM" id="SignalP"/>
    </source>
</evidence>
<dbReference type="OrthoDB" id="5784527at2759"/>
<accession>A0A8S1HLH2</accession>
<proteinExistence type="predicted"/>
<dbReference type="InterPro" id="IPR020376">
    <property type="entry name" value="Uncharacterised_F46C5.1"/>
</dbReference>
<feature type="signal peptide" evidence="1">
    <location>
        <begin position="1"/>
        <end position="15"/>
    </location>
</feature>
<organism evidence="2 3">
    <name type="scientific">Caenorhabditis auriculariae</name>
    <dbReference type="NCBI Taxonomy" id="2777116"/>
    <lineage>
        <taxon>Eukaryota</taxon>
        <taxon>Metazoa</taxon>
        <taxon>Ecdysozoa</taxon>
        <taxon>Nematoda</taxon>
        <taxon>Chromadorea</taxon>
        <taxon>Rhabditida</taxon>
        <taxon>Rhabditina</taxon>
        <taxon>Rhabditomorpha</taxon>
        <taxon>Rhabditoidea</taxon>
        <taxon>Rhabditidae</taxon>
        <taxon>Peloderinae</taxon>
        <taxon>Caenorhabditis</taxon>
    </lineage>
</organism>
<sequence length="108" mass="12048">MRSCVILFLVWTVVGFVNISGTSLGELFSKLAEKRRTSDLKSLTDAQLVNNPAKLTTAVDTFGEAYKSDNSSTLFTDGNGKLIYRQLRRLKLNILDRIMHPGGFSSYQ</sequence>
<dbReference type="Pfam" id="PF17351">
    <property type="entry name" value="DUF5380"/>
    <property type="match status" value="1"/>
</dbReference>
<keyword evidence="1" id="KW-0732">Signal</keyword>
<evidence type="ECO:0000313" key="3">
    <source>
        <dbReference type="Proteomes" id="UP000835052"/>
    </source>
</evidence>
<protein>
    <submittedName>
        <fullName evidence="2">Uncharacterized protein</fullName>
    </submittedName>
</protein>
<reference evidence="2" key="1">
    <citation type="submission" date="2020-10" db="EMBL/GenBank/DDBJ databases">
        <authorList>
            <person name="Kikuchi T."/>
        </authorList>
    </citation>
    <scope>NUCLEOTIDE SEQUENCE</scope>
    <source>
        <strain evidence="2">NKZ352</strain>
    </source>
</reference>
<evidence type="ECO:0000313" key="2">
    <source>
        <dbReference type="EMBL" id="CAD6197456.1"/>
    </source>
</evidence>
<dbReference type="EMBL" id="CAJGYM010000095">
    <property type="protein sequence ID" value="CAD6197456.1"/>
    <property type="molecule type" value="Genomic_DNA"/>
</dbReference>
<dbReference type="AlphaFoldDB" id="A0A8S1HLH2"/>
<dbReference type="Proteomes" id="UP000835052">
    <property type="component" value="Unassembled WGS sequence"/>
</dbReference>
<comment type="caution">
    <text evidence="2">The sequence shown here is derived from an EMBL/GenBank/DDBJ whole genome shotgun (WGS) entry which is preliminary data.</text>
</comment>